<keyword evidence="4" id="KW-0539">Nucleus</keyword>
<dbReference type="GO" id="GO:0008270">
    <property type="term" value="F:zinc ion binding"/>
    <property type="evidence" value="ECO:0007669"/>
    <property type="project" value="InterPro"/>
</dbReference>
<protein>
    <recommendedName>
        <fullName evidence="6">Zn(2)-C6 fungal-type domain-containing protein</fullName>
    </recommendedName>
</protein>
<dbReference type="PROSITE" id="PS50048">
    <property type="entry name" value="ZN2_CY6_FUNGAL_2"/>
    <property type="match status" value="1"/>
</dbReference>
<evidence type="ECO:0000256" key="4">
    <source>
        <dbReference type="ARBA" id="ARBA00023242"/>
    </source>
</evidence>
<dbReference type="InterPro" id="IPR050987">
    <property type="entry name" value="AtrR-like"/>
</dbReference>
<feature type="compositionally biased region" description="Pro residues" evidence="5">
    <location>
        <begin position="159"/>
        <end position="169"/>
    </location>
</feature>
<dbReference type="AlphaFoldDB" id="A0A6A6B1Z1"/>
<dbReference type="EMBL" id="ML995497">
    <property type="protein sequence ID" value="KAF2138232.1"/>
    <property type="molecule type" value="Genomic_DNA"/>
</dbReference>
<gene>
    <name evidence="7" type="ORF">K452DRAFT_301197</name>
</gene>
<dbReference type="PANTHER" id="PTHR46910">
    <property type="entry name" value="TRANSCRIPTION FACTOR PDR1"/>
    <property type="match status" value="1"/>
</dbReference>
<evidence type="ECO:0000256" key="5">
    <source>
        <dbReference type="SAM" id="MobiDB-lite"/>
    </source>
</evidence>
<dbReference type="PANTHER" id="PTHR46910:SF3">
    <property type="entry name" value="HALOTOLERANCE PROTEIN 9-RELATED"/>
    <property type="match status" value="1"/>
</dbReference>
<evidence type="ECO:0000259" key="6">
    <source>
        <dbReference type="PROSITE" id="PS50048"/>
    </source>
</evidence>
<dbReference type="GO" id="GO:0003677">
    <property type="term" value="F:DNA binding"/>
    <property type="evidence" value="ECO:0007669"/>
    <property type="project" value="UniProtKB-KW"/>
</dbReference>
<comment type="subcellular location">
    <subcellularLocation>
        <location evidence="1">Nucleus</location>
    </subcellularLocation>
</comment>
<dbReference type="OrthoDB" id="3911410at2759"/>
<dbReference type="Pfam" id="PF04082">
    <property type="entry name" value="Fungal_trans"/>
    <property type="match status" value="1"/>
</dbReference>
<dbReference type="GO" id="GO:0005634">
    <property type="term" value="C:nucleus"/>
    <property type="evidence" value="ECO:0007669"/>
    <property type="project" value="UniProtKB-SubCell"/>
</dbReference>
<organism evidence="7 8">
    <name type="scientific">Aplosporella prunicola CBS 121167</name>
    <dbReference type="NCBI Taxonomy" id="1176127"/>
    <lineage>
        <taxon>Eukaryota</taxon>
        <taxon>Fungi</taxon>
        <taxon>Dikarya</taxon>
        <taxon>Ascomycota</taxon>
        <taxon>Pezizomycotina</taxon>
        <taxon>Dothideomycetes</taxon>
        <taxon>Dothideomycetes incertae sedis</taxon>
        <taxon>Botryosphaeriales</taxon>
        <taxon>Aplosporellaceae</taxon>
        <taxon>Aplosporella</taxon>
    </lineage>
</organism>
<keyword evidence="3" id="KW-0238">DNA-binding</keyword>
<evidence type="ECO:0000256" key="1">
    <source>
        <dbReference type="ARBA" id="ARBA00004123"/>
    </source>
</evidence>
<dbReference type="InterPro" id="IPR036864">
    <property type="entry name" value="Zn2-C6_fun-type_DNA-bd_sf"/>
</dbReference>
<feature type="region of interest" description="Disordered" evidence="5">
    <location>
        <begin position="117"/>
        <end position="188"/>
    </location>
</feature>
<evidence type="ECO:0000256" key="3">
    <source>
        <dbReference type="ARBA" id="ARBA00023125"/>
    </source>
</evidence>
<dbReference type="InterPro" id="IPR001138">
    <property type="entry name" value="Zn2Cys6_DnaBD"/>
</dbReference>
<evidence type="ECO:0000313" key="7">
    <source>
        <dbReference type="EMBL" id="KAF2138232.1"/>
    </source>
</evidence>
<keyword evidence="2" id="KW-0479">Metal-binding</keyword>
<feature type="domain" description="Zn(2)-C6 fungal-type" evidence="6">
    <location>
        <begin position="83"/>
        <end position="115"/>
    </location>
</feature>
<dbReference type="SMART" id="SM00066">
    <property type="entry name" value="GAL4"/>
    <property type="match status" value="1"/>
</dbReference>
<dbReference type="GO" id="GO:0000981">
    <property type="term" value="F:DNA-binding transcription factor activity, RNA polymerase II-specific"/>
    <property type="evidence" value="ECO:0007669"/>
    <property type="project" value="InterPro"/>
</dbReference>
<dbReference type="RefSeq" id="XP_033393945.1">
    <property type="nucleotide sequence ID" value="XM_033542418.1"/>
</dbReference>
<dbReference type="CDD" id="cd12148">
    <property type="entry name" value="fungal_TF_MHR"/>
    <property type="match status" value="1"/>
</dbReference>
<evidence type="ECO:0000256" key="2">
    <source>
        <dbReference type="ARBA" id="ARBA00022723"/>
    </source>
</evidence>
<dbReference type="GeneID" id="54299915"/>
<dbReference type="PROSITE" id="PS00463">
    <property type="entry name" value="ZN2_CY6_FUNGAL_1"/>
    <property type="match status" value="1"/>
</dbReference>
<name>A0A6A6B1Z1_9PEZI</name>
<dbReference type="SUPFAM" id="SSF57701">
    <property type="entry name" value="Zn2/Cys6 DNA-binding domain"/>
    <property type="match status" value="1"/>
</dbReference>
<proteinExistence type="predicted"/>
<dbReference type="InterPro" id="IPR007219">
    <property type="entry name" value="XnlR_reg_dom"/>
</dbReference>
<accession>A0A6A6B1Z1</accession>
<dbReference type="Pfam" id="PF00172">
    <property type="entry name" value="Zn_clus"/>
    <property type="match status" value="1"/>
</dbReference>
<dbReference type="CDD" id="cd00067">
    <property type="entry name" value="GAL4"/>
    <property type="match status" value="1"/>
</dbReference>
<keyword evidence="8" id="KW-1185">Reference proteome</keyword>
<reference evidence="7" key="1">
    <citation type="journal article" date="2020" name="Stud. Mycol.">
        <title>101 Dothideomycetes genomes: a test case for predicting lifestyles and emergence of pathogens.</title>
        <authorList>
            <person name="Haridas S."/>
            <person name="Albert R."/>
            <person name="Binder M."/>
            <person name="Bloem J."/>
            <person name="Labutti K."/>
            <person name="Salamov A."/>
            <person name="Andreopoulos B."/>
            <person name="Baker S."/>
            <person name="Barry K."/>
            <person name="Bills G."/>
            <person name="Bluhm B."/>
            <person name="Cannon C."/>
            <person name="Castanera R."/>
            <person name="Culley D."/>
            <person name="Daum C."/>
            <person name="Ezra D."/>
            <person name="Gonzalez J."/>
            <person name="Henrissat B."/>
            <person name="Kuo A."/>
            <person name="Liang C."/>
            <person name="Lipzen A."/>
            <person name="Lutzoni F."/>
            <person name="Magnuson J."/>
            <person name="Mondo S."/>
            <person name="Nolan M."/>
            <person name="Ohm R."/>
            <person name="Pangilinan J."/>
            <person name="Park H.-J."/>
            <person name="Ramirez L."/>
            <person name="Alfaro M."/>
            <person name="Sun H."/>
            <person name="Tritt A."/>
            <person name="Yoshinaga Y."/>
            <person name="Zwiers L.-H."/>
            <person name="Turgeon B."/>
            <person name="Goodwin S."/>
            <person name="Spatafora J."/>
            <person name="Crous P."/>
            <person name="Grigoriev I."/>
        </authorList>
    </citation>
    <scope>NUCLEOTIDE SEQUENCE</scope>
    <source>
        <strain evidence="7">CBS 121167</strain>
    </source>
</reference>
<feature type="region of interest" description="Disordered" evidence="5">
    <location>
        <begin position="23"/>
        <end position="45"/>
    </location>
</feature>
<dbReference type="Gene3D" id="4.10.240.10">
    <property type="entry name" value="Zn(2)-C6 fungal-type DNA-binding domain"/>
    <property type="match status" value="1"/>
</dbReference>
<dbReference type="Proteomes" id="UP000799438">
    <property type="component" value="Unassembled WGS sequence"/>
</dbReference>
<dbReference type="GO" id="GO:0006351">
    <property type="term" value="P:DNA-templated transcription"/>
    <property type="evidence" value="ECO:0007669"/>
    <property type="project" value="InterPro"/>
</dbReference>
<evidence type="ECO:0000313" key="8">
    <source>
        <dbReference type="Proteomes" id="UP000799438"/>
    </source>
</evidence>
<sequence>MPACDVPSPQIITAQHIAFDFSSVGRPDAHPPTSTRPGEAHPVDAKSPELLINGNSQPLENRFASKEAPMATAVKQQKRAARACDHCRRKRLKCSNDIGGTKCMNCVLYDTECEYTGRPPPEGSGNARKRARVADAPSEVNPPAKEAVHAIPSSANQPLPGPGYTPPRHSPIADPVSQLPEDLPKPAPDDIGAIILSSAVQEGYSIEKRRPPEHHRDHLAKELSGYITPMLTGVEDIGEPLPKDLDNQSFKLASSTTVDALVTAFFQNVLPLYPILDEANFRLLFQRYKQKQDIGELWPILLRLVLASGAASCQDNLGLEGEDSLSNFRKALFAQALKATPALYSKASTQSIQIMLLISLYSLQVKRTNSAWYWCGSAIRLAQAFGIYGRNVRALNEQEQREKDLIAWTAFTMET</sequence>